<organism evidence="2 3">
    <name type="scientific">Legionella wadsworthii</name>
    <dbReference type="NCBI Taxonomy" id="28088"/>
    <lineage>
        <taxon>Bacteria</taxon>
        <taxon>Pseudomonadati</taxon>
        <taxon>Pseudomonadota</taxon>
        <taxon>Gammaproteobacteria</taxon>
        <taxon>Legionellales</taxon>
        <taxon>Legionellaceae</taxon>
        <taxon>Legionella</taxon>
    </lineage>
</organism>
<gene>
    <name evidence="2" type="ORF">NCTC11532_01034</name>
</gene>
<feature type="domain" description="Microbial-type PARG catalytic" evidence="1">
    <location>
        <begin position="49"/>
        <end position="153"/>
    </location>
</feature>
<dbReference type="STRING" id="1122170.GCA_000701265_01984"/>
<proteinExistence type="predicted"/>
<dbReference type="InterPro" id="IPR043472">
    <property type="entry name" value="Macro_dom-like"/>
</dbReference>
<dbReference type="EMBL" id="UGPB01000001">
    <property type="protein sequence ID" value="STY28857.1"/>
    <property type="molecule type" value="Genomic_DNA"/>
</dbReference>
<sequence>MRALRELSYKSMPNQYSKIRDVHHAQKPSILWGTLSGNYWRHRSMGETIHHATDDLKFKELQTHAAENLKLWEKQKIAPPHKVEVVHRDFGDVALEMTKKHGKIYPILNMANSLFPGGAALEGGSAQEESLWHRSSCVRSLLSTKGIFYDEKRGCFLYDKNFRNLVNGQEKMSPEELESLGRRLGIEIPAAYKVFIGEEPQVYFRGPEILFPTSLEDATSGKQFVADSALSYAFLPKHQIFPFFELRSAAPELVTRKIDSNDKEAVSEYTQDLSRRIAAQLDTLLEKGKTNAILGAWGCGSFKNDPELVARIYRKEIEKRAQHFQHLVFPIIDVENVTNFQVFKKYLDGLELGHLAEKTHSQNKTPYNRYSLYASDQKENVPSQEETKSRCTLL</sequence>
<evidence type="ECO:0000313" key="3">
    <source>
        <dbReference type="Proteomes" id="UP000255297"/>
    </source>
</evidence>
<dbReference type="AlphaFoldDB" id="A0A378LQ91"/>
<dbReference type="InterPro" id="IPR012664">
    <property type="entry name" value="CHP02452"/>
</dbReference>
<dbReference type="OrthoDB" id="9806181at2"/>
<dbReference type="Proteomes" id="UP000255297">
    <property type="component" value="Unassembled WGS sequence"/>
</dbReference>
<reference evidence="2 3" key="1">
    <citation type="submission" date="2018-06" db="EMBL/GenBank/DDBJ databases">
        <authorList>
            <consortium name="Pathogen Informatics"/>
            <person name="Doyle S."/>
        </authorList>
    </citation>
    <scope>NUCLEOTIDE SEQUENCE [LARGE SCALE GENOMIC DNA]</scope>
    <source>
        <strain evidence="2 3">NCTC11532</strain>
    </source>
</reference>
<dbReference type="Pfam" id="PF10021">
    <property type="entry name" value="PARG_cat_microb"/>
    <property type="match status" value="1"/>
</dbReference>
<evidence type="ECO:0000313" key="2">
    <source>
        <dbReference type="EMBL" id="STY28857.1"/>
    </source>
</evidence>
<name>A0A378LQ91_9GAMM</name>
<dbReference type="NCBIfam" id="TIGR02452">
    <property type="entry name" value="TIGR02452 family protein"/>
    <property type="match status" value="1"/>
</dbReference>
<dbReference type="Gene3D" id="3.40.220.10">
    <property type="entry name" value="Leucine Aminopeptidase, subunit E, domain 1"/>
    <property type="match status" value="2"/>
</dbReference>
<dbReference type="PANTHER" id="PTHR35596:SF1">
    <property type="entry name" value="MICROBIAL-TYPE PARG CATALYTIC DOMAIN-CONTAINING PROTEIN"/>
    <property type="match status" value="1"/>
</dbReference>
<keyword evidence="3" id="KW-1185">Reference proteome</keyword>
<protein>
    <submittedName>
        <fullName evidence="2">Uncharacterized protein conserved in bacteria</fullName>
    </submittedName>
</protein>
<dbReference type="PANTHER" id="PTHR35596">
    <property type="entry name" value="DUF2263 DOMAIN-CONTAINING PROTEIN"/>
    <property type="match status" value="1"/>
</dbReference>
<dbReference type="InterPro" id="IPR019261">
    <property type="entry name" value="PARG_cat_microbial"/>
</dbReference>
<evidence type="ECO:0000259" key="1">
    <source>
        <dbReference type="Pfam" id="PF10021"/>
    </source>
</evidence>
<dbReference type="RefSeq" id="WP_051635623.1">
    <property type="nucleotide sequence ID" value="NZ_CAAAIS010000007.1"/>
</dbReference>
<accession>A0A378LQ91</accession>